<name>A0A1J0LQU4_THEBO</name>
<evidence type="ECO:0000313" key="3">
    <source>
        <dbReference type="Proteomes" id="UP000182993"/>
    </source>
</evidence>
<protein>
    <recommendedName>
        <fullName evidence="4">O-Antigen ligase</fullName>
    </recommendedName>
</protein>
<feature type="transmembrane region" description="Helical" evidence="1">
    <location>
        <begin position="228"/>
        <end position="247"/>
    </location>
</feature>
<dbReference type="STRING" id="56956.A0O31_00161"/>
<evidence type="ECO:0000256" key="1">
    <source>
        <dbReference type="SAM" id="Phobius"/>
    </source>
</evidence>
<accession>A0A1J0LQU4</accession>
<dbReference type="AlphaFoldDB" id="A0A1J0LQU4"/>
<evidence type="ECO:0000313" key="2">
    <source>
        <dbReference type="EMBL" id="APD08388.1"/>
    </source>
</evidence>
<feature type="transmembrane region" description="Helical" evidence="1">
    <location>
        <begin position="91"/>
        <end position="111"/>
    </location>
</feature>
<feature type="transmembrane region" description="Helical" evidence="1">
    <location>
        <begin position="335"/>
        <end position="354"/>
    </location>
</feature>
<feature type="transmembrane region" description="Helical" evidence="1">
    <location>
        <begin position="117"/>
        <end position="142"/>
    </location>
</feature>
<dbReference type="Proteomes" id="UP000182993">
    <property type="component" value="Chromosome"/>
</dbReference>
<dbReference type="PANTHER" id="PTHR37422">
    <property type="entry name" value="TEICHURONIC ACID BIOSYNTHESIS PROTEIN TUAE"/>
    <property type="match status" value="1"/>
</dbReference>
<reference evidence="3" key="1">
    <citation type="submission" date="2016-06" db="EMBL/GenBank/DDBJ databases">
        <title>Whole genome sequencing of Thermus brockianus strain GE-1.</title>
        <authorList>
            <person name="Schaefers C."/>
            <person name="Blank S."/>
            <person name="Wiebusch S."/>
            <person name="Elleuche S."/>
            <person name="Antranikian G."/>
        </authorList>
    </citation>
    <scope>NUCLEOTIDE SEQUENCE [LARGE SCALE GENOMIC DNA]</scope>
    <source>
        <strain evidence="3">GE-1</strain>
    </source>
</reference>
<evidence type="ECO:0008006" key="4">
    <source>
        <dbReference type="Google" id="ProtNLM"/>
    </source>
</evidence>
<sequence>MWQSLEQKVDFKMKLLASLILGLSLSVVRWEPSFFDLVLPIAILLGYRYFSWSPGHVLALVLIGLFMLSQLLSLFLALGRDFDEVVPWDRMVFYMLVTFYVSLISVVFMGLKEKVSIYYFLAGYFVGALLFSLLGIFAFLGMPGLESLLWGGSRLVGLFKDPNVFGAFLVPALLFSLAESSRRKPLWLLGFLLLLAALLLSLSRGAWVNFLVALVAWTFLRPKARCPLTLLMFSLFIATFLYATLLLGDTFSSRLGFQPYDRDRFSKQVEALVASWEDPIGKGPGSAEYFLEYATHNSYVRLAFETGWVSLCFWLAFVGLSMAYALRCGLKQGSLLHEIIFASLAGILAESFVIDTLHWRHMWIMLGLAWSGYACALSDHPSRARGGPDASSGAPEGLPGQG</sequence>
<keyword evidence="1" id="KW-0812">Transmembrane</keyword>
<keyword evidence="1" id="KW-1133">Transmembrane helix</keyword>
<organism evidence="2 3">
    <name type="scientific">Thermus brockianus</name>
    <dbReference type="NCBI Taxonomy" id="56956"/>
    <lineage>
        <taxon>Bacteria</taxon>
        <taxon>Thermotogati</taxon>
        <taxon>Deinococcota</taxon>
        <taxon>Deinococci</taxon>
        <taxon>Thermales</taxon>
        <taxon>Thermaceae</taxon>
        <taxon>Thermus</taxon>
    </lineage>
</organism>
<gene>
    <name evidence="2" type="ORF">A0O31_00161</name>
</gene>
<dbReference type="OrthoDB" id="572012at2"/>
<dbReference type="KEGG" id="tbc:A0O31_00161"/>
<dbReference type="EMBL" id="CP016312">
    <property type="protein sequence ID" value="APD08388.1"/>
    <property type="molecule type" value="Genomic_DNA"/>
</dbReference>
<dbReference type="InterPro" id="IPR051533">
    <property type="entry name" value="WaaL-like"/>
</dbReference>
<feature type="transmembrane region" description="Helical" evidence="1">
    <location>
        <begin position="53"/>
        <end position="79"/>
    </location>
</feature>
<dbReference type="PANTHER" id="PTHR37422:SF13">
    <property type="entry name" value="LIPOPOLYSACCHARIDE BIOSYNTHESIS PROTEIN PA4999-RELATED"/>
    <property type="match status" value="1"/>
</dbReference>
<proteinExistence type="predicted"/>
<feature type="transmembrane region" description="Helical" evidence="1">
    <location>
        <begin position="163"/>
        <end position="180"/>
    </location>
</feature>
<feature type="transmembrane region" description="Helical" evidence="1">
    <location>
        <begin position="307"/>
        <end position="326"/>
    </location>
</feature>
<keyword evidence="1" id="KW-0472">Membrane</keyword>
<feature type="transmembrane region" description="Helical" evidence="1">
    <location>
        <begin position="186"/>
        <end position="216"/>
    </location>
</feature>
<dbReference type="RefSeq" id="WP_152024376.1">
    <property type="nucleotide sequence ID" value="NZ_CP016312.1"/>
</dbReference>